<dbReference type="Pfam" id="PF13837">
    <property type="entry name" value="Myb_DNA-bind_4"/>
    <property type="match status" value="1"/>
</dbReference>
<gene>
    <name evidence="3" type="ORF">LITE_LOCUS42763</name>
</gene>
<evidence type="ECO:0000313" key="4">
    <source>
        <dbReference type="Proteomes" id="UP001154282"/>
    </source>
</evidence>
<evidence type="ECO:0000313" key="3">
    <source>
        <dbReference type="EMBL" id="CAI0543206.1"/>
    </source>
</evidence>
<reference evidence="3" key="1">
    <citation type="submission" date="2022-08" db="EMBL/GenBank/DDBJ databases">
        <authorList>
            <person name="Gutierrez-Valencia J."/>
        </authorList>
    </citation>
    <scope>NUCLEOTIDE SEQUENCE</scope>
</reference>
<dbReference type="AlphaFoldDB" id="A0AAV0QE36"/>
<evidence type="ECO:0000259" key="2">
    <source>
        <dbReference type="Pfam" id="PF13837"/>
    </source>
</evidence>
<dbReference type="EMBL" id="CAMGYJ010000009">
    <property type="protein sequence ID" value="CAI0543206.1"/>
    <property type="molecule type" value="Genomic_DNA"/>
</dbReference>
<feature type="compositionally biased region" description="Acidic residues" evidence="1">
    <location>
        <begin position="41"/>
        <end position="74"/>
    </location>
</feature>
<dbReference type="GO" id="GO:0005634">
    <property type="term" value="C:nucleus"/>
    <property type="evidence" value="ECO:0007669"/>
    <property type="project" value="TreeGrafter"/>
</dbReference>
<evidence type="ECO:0000256" key="1">
    <source>
        <dbReference type="SAM" id="MobiDB-lite"/>
    </source>
</evidence>
<feature type="region of interest" description="Disordered" evidence="1">
    <location>
        <begin position="321"/>
        <end position="388"/>
    </location>
</feature>
<keyword evidence="4" id="KW-1185">Reference proteome</keyword>
<feature type="compositionally biased region" description="Basic and acidic residues" evidence="1">
    <location>
        <begin position="243"/>
        <end position="252"/>
    </location>
</feature>
<comment type="caution">
    <text evidence="3">The sequence shown here is derived from an EMBL/GenBank/DDBJ whole genome shotgun (WGS) entry which is preliminary data.</text>
</comment>
<dbReference type="InterPro" id="IPR044823">
    <property type="entry name" value="ASIL1/2-like"/>
</dbReference>
<feature type="compositionally biased region" description="Basic and acidic residues" evidence="1">
    <location>
        <begin position="321"/>
        <end position="339"/>
    </location>
</feature>
<name>A0AAV0QE36_9ROSI</name>
<feature type="compositionally biased region" description="Acidic residues" evidence="1">
    <location>
        <begin position="340"/>
        <end position="375"/>
    </location>
</feature>
<feature type="compositionally biased region" description="Acidic residues" evidence="1">
    <location>
        <begin position="253"/>
        <end position="269"/>
    </location>
</feature>
<dbReference type="Proteomes" id="UP001154282">
    <property type="component" value="Unassembled WGS sequence"/>
</dbReference>
<protein>
    <recommendedName>
        <fullName evidence="2">Myb/SANT-like DNA-binding domain-containing protein</fullName>
    </recommendedName>
</protein>
<feature type="domain" description="Myb/SANT-like DNA-binding" evidence="2">
    <location>
        <begin position="122"/>
        <end position="204"/>
    </location>
</feature>
<dbReference type="PANTHER" id="PTHR31307">
    <property type="entry name" value="TRIHELIX TRANSCRIPTION FACTOR ASIL2"/>
    <property type="match status" value="1"/>
</dbReference>
<feature type="region of interest" description="Disordered" evidence="1">
    <location>
        <begin position="243"/>
        <end position="276"/>
    </location>
</feature>
<dbReference type="GO" id="GO:0000976">
    <property type="term" value="F:transcription cis-regulatory region binding"/>
    <property type="evidence" value="ECO:0007669"/>
    <property type="project" value="TreeGrafter"/>
</dbReference>
<proteinExistence type="predicted"/>
<organism evidence="3 4">
    <name type="scientific">Linum tenue</name>
    <dbReference type="NCBI Taxonomy" id="586396"/>
    <lineage>
        <taxon>Eukaryota</taxon>
        <taxon>Viridiplantae</taxon>
        <taxon>Streptophyta</taxon>
        <taxon>Embryophyta</taxon>
        <taxon>Tracheophyta</taxon>
        <taxon>Spermatophyta</taxon>
        <taxon>Magnoliopsida</taxon>
        <taxon>eudicotyledons</taxon>
        <taxon>Gunneridae</taxon>
        <taxon>Pentapetalae</taxon>
        <taxon>rosids</taxon>
        <taxon>fabids</taxon>
        <taxon>Malpighiales</taxon>
        <taxon>Linaceae</taxon>
        <taxon>Linum</taxon>
    </lineage>
</organism>
<dbReference type="PANTHER" id="PTHR31307:SF8">
    <property type="entry name" value="ALCOHOL DEHYDROGENASE TRANSCRIPTION FACTOR MYB_SANT-LIKE FAMILY PROTEIN"/>
    <property type="match status" value="1"/>
</dbReference>
<dbReference type="Gene3D" id="1.10.10.60">
    <property type="entry name" value="Homeodomain-like"/>
    <property type="match status" value="1"/>
</dbReference>
<feature type="region of interest" description="Disordered" evidence="1">
    <location>
        <begin position="1"/>
        <end position="89"/>
    </location>
</feature>
<accession>A0AAV0QE36</accession>
<sequence>MDDTEDDARYPPKAYPHNRAKKSPLYSHRPAATYYNRRDYVEDEEDDDFEDENGVAYSDDDDDDTGANDFEQNEEYGRYPKRQKLKKSAPNYEFVARAPRTTSIHNHNHNHGGEADFAVEGWSEQEKFVLLEVWGERFLQLGRNSLRSTDWTEVAAKVSEALKIQRNEAQCRQMMDSLKRRYRKEKGKGGLNSKWAFYRKMDMLMRQENGHVGSSSGGFSLSCGVDSGQYVFTDTGVYLERANMNDEMRDSPCESDEEDEDDEEEEDAGELSGDMFKGLTVLADSVHKFGEIYEKIESSKREQMLELERMRVDFQRELELQKRQILERAQSEIAKIREREEEEEDDDDEDSDTGSDGDDGGGGDNEDGVETEGDTDSGGNDSGVNVSE</sequence>
<dbReference type="InterPro" id="IPR044822">
    <property type="entry name" value="Myb_DNA-bind_4"/>
</dbReference>